<gene>
    <name evidence="2" type="ORF">HJG63_011820</name>
</gene>
<comment type="caution">
    <text evidence="2">The sequence shown here is derived from an EMBL/GenBank/DDBJ whole genome shotgun (WGS) entry which is preliminary data.</text>
</comment>
<name>A0A7J8FI25_ROUAE</name>
<accession>A0A7J8FI25</accession>
<keyword evidence="3" id="KW-1185">Reference proteome</keyword>
<dbReference type="EMBL" id="JACASE010000007">
    <property type="protein sequence ID" value="KAF6447358.1"/>
    <property type="molecule type" value="Genomic_DNA"/>
</dbReference>
<evidence type="ECO:0000313" key="3">
    <source>
        <dbReference type="Proteomes" id="UP000593571"/>
    </source>
</evidence>
<organism evidence="2 3">
    <name type="scientific">Rousettus aegyptiacus</name>
    <name type="common">Egyptian fruit bat</name>
    <name type="synonym">Pteropus aegyptiacus</name>
    <dbReference type="NCBI Taxonomy" id="9407"/>
    <lineage>
        <taxon>Eukaryota</taxon>
        <taxon>Metazoa</taxon>
        <taxon>Chordata</taxon>
        <taxon>Craniata</taxon>
        <taxon>Vertebrata</taxon>
        <taxon>Euteleostomi</taxon>
        <taxon>Mammalia</taxon>
        <taxon>Eutheria</taxon>
        <taxon>Laurasiatheria</taxon>
        <taxon>Chiroptera</taxon>
        <taxon>Yinpterochiroptera</taxon>
        <taxon>Pteropodoidea</taxon>
        <taxon>Pteropodidae</taxon>
        <taxon>Rousettinae</taxon>
        <taxon>Rousettus</taxon>
    </lineage>
</organism>
<evidence type="ECO:0000256" key="1">
    <source>
        <dbReference type="SAM" id="MobiDB-lite"/>
    </source>
</evidence>
<evidence type="ECO:0000313" key="2">
    <source>
        <dbReference type="EMBL" id="KAF6447358.1"/>
    </source>
</evidence>
<sequence length="125" mass="13362">MKLSPRRLGGRPDARTLGAVLLRGDVPASAFCVSPAVSPGRVRAGVSRRRPDAHALPGGRVRPVVAAPCLATCHCGRIVSSLLFTAVAFPRAPQANPVERPEKSRRRPSRALPVTRRRRPGVHGL</sequence>
<dbReference type="AlphaFoldDB" id="A0A7J8FI25"/>
<feature type="compositionally biased region" description="Basic residues" evidence="1">
    <location>
        <begin position="103"/>
        <end position="125"/>
    </location>
</feature>
<reference evidence="2 3" key="1">
    <citation type="journal article" date="2020" name="Nature">
        <title>Six reference-quality genomes reveal evolution of bat adaptations.</title>
        <authorList>
            <person name="Jebb D."/>
            <person name="Huang Z."/>
            <person name="Pippel M."/>
            <person name="Hughes G.M."/>
            <person name="Lavrichenko K."/>
            <person name="Devanna P."/>
            <person name="Winkler S."/>
            <person name="Jermiin L.S."/>
            <person name="Skirmuntt E.C."/>
            <person name="Katzourakis A."/>
            <person name="Burkitt-Gray L."/>
            <person name="Ray D.A."/>
            <person name="Sullivan K.A.M."/>
            <person name="Roscito J.G."/>
            <person name="Kirilenko B.M."/>
            <person name="Davalos L.M."/>
            <person name="Corthals A.P."/>
            <person name="Power M.L."/>
            <person name="Jones G."/>
            <person name="Ransome R.D."/>
            <person name="Dechmann D.K.N."/>
            <person name="Locatelli A.G."/>
            <person name="Puechmaille S.J."/>
            <person name="Fedrigo O."/>
            <person name="Jarvis E.D."/>
            <person name="Hiller M."/>
            <person name="Vernes S.C."/>
            <person name="Myers E.W."/>
            <person name="Teeling E.C."/>
        </authorList>
    </citation>
    <scope>NUCLEOTIDE SEQUENCE [LARGE SCALE GENOMIC DNA]</scope>
    <source>
        <strain evidence="2">MRouAeg1</strain>
        <tissue evidence="2">Muscle</tissue>
    </source>
</reference>
<proteinExistence type="predicted"/>
<feature type="region of interest" description="Disordered" evidence="1">
    <location>
        <begin position="93"/>
        <end position="125"/>
    </location>
</feature>
<protein>
    <submittedName>
        <fullName evidence="2">Uncharacterized protein</fullName>
    </submittedName>
</protein>
<dbReference type="Proteomes" id="UP000593571">
    <property type="component" value="Unassembled WGS sequence"/>
</dbReference>